<dbReference type="PANTHER" id="PTHR46663">
    <property type="entry name" value="DIGUANYLATE CYCLASE DGCT-RELATED"/>
    <property type="match status" value="1"/>
</dbReference>
<feature type="domain" description="HAMP" evidence="2">
    <location>
        <begin position="177"/>
        <end position="230"/>
    </location>
</feature>
<protein>
    <submittedName>
        <fullName evidence="4">Diguanylate cyclase</fullName>
    </submittedName>
</protein>
<evidence type="ECO:0000313" key="4">
    <source>
        <dbReference type="EMBL" id="RSY84675.1"/>
    </source>
</evidence>
<dbReference type="PROSITE" id="PS50885">
    <property type="entry name" value="HAMP"/>
    <property type="match status" value="1"/>
</dbReference>
<dbReference type="GO" id="GO:0007165">
    <property type="term" value="P:signal transduction"/>
    <property type="evidence" value="ECO:0007669"/>
    <property type="project" value="InterPro"/>
</dbReference>
<accession>A0A430G3A6</accession>
<dbReference type="InterPro" id="IPR033417">
    <property type="entry name" value="CHASE8"/>
</dbReference>
<name>A0A430G3A6_9SPHN</name>
<dbReference type="PROSITE" id="PS50887">
    <property type="entry name" value="GGDEF"/>
    <property type="match status" value="1"/>
</dbReference>
<dbReference type="InterPro" id="IPR029787">
    <property type="entry name" value="Nucleotide_cyclase"/>
</dbReference>
<dbReference type="InterPro" id="IPR003660">
    <property type="entry name" value="HAMP_dom"/>
</dbReference>
<dbReference type="Pfam" id="PF00990">
    <property type="entry name" value="GGDEF"/>
    <property type="match status" value="1"/>
</dbReference>
<dbReference type="InterPro" id="IPR052163">
    <property type="entry name" value="DGC-Regulatory_Protein"/>
</dbReference>
<dbReference type="RefSeq" id="WP_126004533.1">
    <property type="nucleotide sequence ID" value="NZ_QQYZ01000009.1"/>
</dbReference>
<dbReference type="InterPro" id="IPR000160">
    <property type="entry name" value="GGDEF_dom"/>
</dbReference>
<organism evidence="4 5">
    <name type="scientific">Sphingomonas koreensis</name>
    <dbReference type="NCBI Taxonomy" id="93064"/>
    <lineage>
        <taxon>Bacteria</taxon>
        <taxon>Pseudomonadati</taxon>
        <taxon>Pseudomonadota</taxon>
        <taxon>Alphaproteobacteria</taxon>
        <taxon>Sphingomonadales</taxon>
        <taxon>Sphingomonadaceae</taxon>
        <taxon>Sphingomonas</taxon>
    </lineage>
</organism>
<dbReference type="SMART" id="SM00267">
    <property type="entry name" value="GGDEF"/>
    <property type="match status" value="1"/>
</dbReference>
<feature type="domain" description="GGDEF" evidence="3">
    <location>
        <begin position="273"/>
        <end position="405"/>
    </location>
</feature>
<evidence type="ECO:0000256" key="1">
    <source>
        <dbReference type="SAM" id="Phobius"/>
    </source>
</evidence>
<dbReference type="GO" id="GO:0003824">
    <property type="term" value="F:catalytic activity"/>
    <property type="evidence" value="ECO:0007669"/>
    <property type="project" value="UniProtKB-ARBA"/>
</dbReference>
<dbReference type="SUPFAM" id="SSF55073">
    <property type="entry name" value="Nucleotide cyclase"/>
    <property type="match status" value="1"/>
</dbReference>
<evidence type="ECO:0000259" key="3">
    <source>
        <dbReference type="PROSITE" id="PS50887"/>
    </source>
</evidence>
<gene>
    <name evidence="4" type="ORF">DAH66_11395</name>
</gene>
<dbReference type="EMBL" id="QQYZ01000009">
    <property type="protein sequence ID" value="RSY84675.1"/>
    <property type="molecule type" value="Genomic_DNA"/>
</dbReference>
<sequence>MSGIAPLPTLRRVLARMHLRVTLFAVGLTGLTVLLAGFAAIGAYAGQNLHLIGRSAGYSAAPSIVFDDPVSAQQAIAPLLEPGVAGIALIKPDGTVLATVEREGQDDSLARWIADRLFFASPVDEPVIHLGSRIGTVRVRGEGSGVAAYIRDGVLGTLVCLVLTGLAAWLLSRRLRADIVEPLNAIADAAHGFRREETLDPKVPPASIREVEALRIDFNALIAELGDWRQHMRRENETLSYKASHDALTGLPNRALFERRAGEMLAEARAGEASFVLLYADADSFKPINDRHGHAAGDAVLIEVAARIRNCLRARDVAARLGGDEFAILLAAPSGADAAERVASEIAARMAEPFRLPSGETVAMTLSLGAAIYPGDGQDLTTLINRADAAMYAAKGDLRARQQGV</sequence>
<dbReference type="Proteomes" id="UP000287746">
    <property type="component" value="Unassembled WGS sequence"/>
</dbReference>
<dbReference type="FunFam" id="3.30.70.270:FF:000001">
    <property type="entry name" value="Diguanylate cyclase domain protein"/>
    <property type="match status" value="1"/>
</dbReference>
<dbReference type="PANTHER" id="PTHR46663:SF2">
    <property type="entry name" value="GGDEF DOMAIN-CONTAINING PROTEIN"/>
    <property type="match status" value="1"/>
</dbReference>
<feature type="transmembrane region" description="Helical" evidence="1">
    <location>
        <begin position="21"/>
        <end position="45"/>
    </location>
</feature>
<evidence type="ECO:0000259" key="2">
    <source>
        <dbReference type="PROSITE" id="PS50885"/>
    </source>
</evidence>
<dbReference type="Pfam" id="PF17152">
    <property type="entry name" value="CHASE8"/>
    <property type="match status" value="1"/>
</dbReference>
<keyword evidence="1" id="KW-1133">Transmembrane helix</keyword>
<dbReference type="NCBIfam" id="TIGR00254">
    <property type="entry name" value="GGDEF"/>
    <property type="match status" value="1"/>
</dbReference>
<keyword evidence="1" id="KW-0472">Membrane</keyword>
<dbReference type="Gene3D" id="3.30.70.270">
    <property type="match status" value="1"/>
</dbReference>
<reference evidence="5" key="1">
    <citation type="submission" date="2018-07" db="EMBL/GenBank/DDBJ databases">
        <title>Genomic and Epidemiologic Investigation of an Indolent Hospital Outbreak.</title>
        <authorList>
            <person name="Johnson R.C."/>
            <person name="Deming C."/>
            <person name="Conlan S."/>
            <person name="Zellmer C.J."/>
            <person name="Michelin A.V."/>
            <person name="Lee-Lin S.-Q."/>
            <person name="Thomas P.J."/>
            <person name="Park M."/>
            <person name="Weingarten R.A."/>
            <person name="Less J."/>
            <person name="Dekker J.P."/>
            <person name="Frank K.M."/>
            <person name="Musser K.A."/>
            <person name="Mcquiston J.R."/>
            <person name="Henderson D.K."/>
            <person name="Lau A.F."/>
            <person name="Palmore T.N."/>
            <person name="Segre J.A."/>
        </authorList>
    </citation>
    <scope>NUCLEOTIDE SEQUENCE [LARGE SCALE GENOMIC DNA]</scope>
    <source>
        <strain evidence="5">SK-CDC1_0717</strain>
    </source>
</reference>
<dbReference type="CDD" id="cd01949">
    <property type="entry name" value="GGDEF"/>
    <property type="match status" value="1"/>
</dbReference>
<comment type="caution">
    <text evidence="4">The sequence shown here is derived from an EMBL/GenBank/DDBJ whole genome shotgun (WGS) entry which is preliminary data.</text>
</comment>
<dbReference type="AlphaFoldDB" id="A0A430G3A6"/>
<evidence type="ECO:0000313" key="5">
    <source>
        <dbReference type="Proteomes" id="UP000287746"/>
    </source>
</evidence>
<proteinExistence type="predicted"/>
<dbReference type="InterPro" id="IPR043128">
    <property type="entry name" value="Rev_trsase/Diguanyl_cyclase"/>
</dbReference>
<dbReference type="GO" id="GO:0016020">
    <property type="term" value="C:membrane"/>
    <property type="evidence" value="ECO:0007669"/>
    <property type="project" value="InterPro"/>
</dbReference>
<keyword evidence="1" id="KW-0812">Transmembrane</keyword>